<evidence type="ECO:0000256" key="2">
    <source>
        <dbReference type="ARBA" id="ARBA00023242"/>
    </source>
</evidence>
<gene>
    <name evidence="5" type="ORF">BRAA09T41015Z</name>
    <name evidence="4" type="ORF">BRAPAZ1V2_A09P68720.2</name>
</gene>
<feature type="compositionally biased region" description="Acidic residues" evidence="3">
    <location>
        <begin position="79"/>
        <end position="90"/>
    </location>
</feature>
<protein>
    <submittedName>
        <fullName evidence="4">Uncharacterized protein</fullName>
    </submittedName>
</protein>
<dbReference type="EMBL" id="LS974625">
    <property type="protein sequence ID" value="CAG7866405.1"/>
    <property type="molecule type" value="Genomic_DNA"/>
</dbReference>
<dbReference type="PANTHER" id="PTHR33172:SF71">
    <property type="match status" value="1"/>
</dbReference>
<accession>A0A3P5YIB6</accession>
<dbReference type="GO" id="GO:0005634">
    <property type="term" value="C:nucleus"/>
    <property type="evidence" value="ECO:0007669"/>
    <property type="project" value="UniProtKB-SubCell"/>
</dbReference>
<dbReference type="PANTHER" id="PTHR33172">
    <property type="entry name" value="OS08G0516900 PROTEIN"/>
    <property type="match status" value="1"/>
</dbReference>
<reference evidence="5" key="1">
    <citation type="submission" date="2018-11" db="EMBL/GenBank/DDBJ databases">
        <authorList>
            <consortium name="Genoscope - CEA"/>
            <person name="William W."/>
        </authorList>
    </citation>
    <scope>NUCLEOTIDE SEQUENCE</scope>
</reference>
<evidence type="ECO:0000313" key="5">
    <source>
        <dbReference type="EMBL" id="VDC63404.1"/>
    </source>
</evidence>
<evidence type="ECO:0000256" key="3">
    <source>
        <dbReference type="SAM" id="MobiDB-lite"/>
    </source>
</evidence>
<organism evidence="5">
    <name type="scientific">Brassica campestris</name>
    <name type="common">Field mustard</name>
    <dbReference type="NCBI Taxonomy" id="3711"/>
    <lineage>
        <taxon>Eukaryota</taxon>
        <taxon>Viridiplantae</taxon>
        <taxon>Streptophyta</taxon>
        <taxon>Embryophyta</taxon>
        <taxon>Tracheophyta</taxon>
        <taxon>Spermatophyta</taxon>
        <taxon>Magnoliopsida</taxon>
        <taxon>eudicotyledons</taxon>
        <taxon>Gunneridae</taxon>
        <taxon>Pentapetalae</taxon>
        <taxon>rosids</taxon>
        <taxon>malvids</taxon>
        <taxon>Brassicales</taxon>
        <taxon>Brassicaceae</taxon>
        <taxon>Brassiceae</taxon>
        <taxon>Brassica</taxon>
    </lineage>
</organism>
<dbReference type="EMBL" id="LR031568">
    <property type="protein sequence ID" value="VDC63404.1"/>
    <property type="molecule type" value="Genomic_DNA"/>
</dbReference>
<keyword evidence="2" id="KW-0539">Nucleus</keyword>
<dbReference type="GO" id="GO:0006950">
    <property type="term" value="P:response to stress"/>
    <property type="evidence" value="ECO:0007669"/>
    <property type="project" value="UniProtKB-ARBA"/>
</dbReference>
<evidence type="ECO:0000313" key="4">
    <source>
        <dbReference type="EMBL" id="CAG7866405.1"/>
    </source>
</evidence>
<evidence type="ECO:0000256" key="1">
    <source>
        <dbReference type="ARBA" id="ARBA00004123"/>
    </source>
</evidence>
<dbReference type="Proteomes" id="UP000694005">
    <property type="component" value="Chromosome A09"/>
</dbReference>
<dbReference type="InterPro" id="IPR051992">
    <property type="entry name" value="OxStress_Response_Reg"/>
</dbReference>
<dbReference type="Gramene" id="A09p68720.2_BraZ1">
    <property type="protein sequence ID" value="A09p68720.2_BraZ1.CDS"/>
    <property type="gene ID" value="A09g68720.2_BraZ1"/>
</dbReference>
<proteinExistence type="predicted"/>
<comment type="subcellular location">
    <subcellularLocation>
        <location evidence="1">Nucleus</location>
    </subcellularLocation>
</comment>
<name>A0A3P5YIB6_BRACM</name>
<feature type="region of interest" description="Disordered" evidence="3">
    <location>
        <begin position="58"/>
        <end position="106"/>
    </location>
</feature>
<sequence>MEVMVGSSFGIGMAACVRDRGGVSAQDKAVPPAALFMADESGRGGGSQIGLASRLGLSMSNKSAEESSEDSSSSIGEISDNEEEDEDDDVSSQGEGGALDSFSSSLEDSLPIKRGLSNHYVGKSKSFGNLMESSNINAKDLEKVENPFNKKRRLIIANKLRSRGRSMSVSSFYTWQNPNSTPLLALQEPNKVDADGDTQTINLFERRKMMMKSKKDLMAQTQSCFCLSSLQEEDDDGGSCDDNE</sequence>
<dbReference type="AlphaFoldDB" id="A0A3P5YIB6"/>